<sequence>MTLVHGYLGYIPKIEKVGPTFDNIFGWNVIYTISNKQTMVINPSKWK</sequence>
<gene>
    <name evidence="1" type="ORF">SAMN04488089_10455</name>
</gene>
<comment type="caution">
    <text evidence="1">The sequence shown here is derived from an EMBL/GenBank/DDBJ whole genome shotgun (WGS) entry which is preliminary data.</text>
</comment>
<dbReference type="EMBL" id="FOFY01000004">
    <property type="protein sequence ID" value="SEQ55789.1"/>
    <property type="molecule type" value="Genomic_DNA"/>
</dbReference>
<organism evidence="1 2">
    <name type="scientific">Myroides profundi</name>
    <dbReference type="NCBI Taxonomy" id="480520"/>
    <lineage>
        <taxon>Bacteria</taxon>
        <taxon>Pseudomonadati</taxon>
        <taxon>Bacteroidota</taxon>
        <taxon>Flavobacteriia</taxon>
        <taxon>Flavobacteriales</taxon>
        <taxon>Flavobacteriaceae</taxon>
        <taxon>Myroides</taxon>
    </lineage>
</organism>
<keyword evidence="2" id="KW-1185">Reference proteome</keyword>
<dbReference type="AlphaFoldDB" id="A0AAJ4W2M5"/>
<dbReference type="KEGG" id="mpw:MPR_3300"/>
<accession>A0AAJ4W2M5</accession>
<reference evidence="1 2" key="1">
    <citation type="submission" date="2016-10" db="EMBL/GenBank/DDBJ databases">
        <authorList>
            <person name="Varghese N."/>
            <person name="Submissions S."/>
        </authorList>
    </citation>
    <scope>NUCLEOTIDE SEQUENCE [LARGE SCALE GENOMIC DNA]</scope>
    <source>
        <strain evidence="2">DSM 19823 / KCTC 23066 / CCTCC M 208030 / D25</strain>
    </source>
</reference>
<proteinExistence type="predicted"/>
<dbReference type="Proteomes" id="UP000183496">
    <property type="component" value="Unassembled WGS sequence"/>
</dbReference>
<protein>
    <submittedName>
        <fullName evidence="1">Uncharacterized protein</fullName>
    </submittedName>
</protein>
<evidence type="ECO:0000313" key="1">
    <source>
        <dbReference type="EMBL" id="SEQ55789.1"/>
    </source>
</evidence>
<evidence type="ECO:0000313" key="2">
    <source>
        <dbReference type="Proteomes" id="UP000183496"/>
    </source>
</evidence>
<name>A0AAJ4W2M5_MYRPR</name>
<dbReference type="RefSeq" id="WP_175469359.1">
    <property type="nucleotide sequence ID" value="NZ_CP010817.1"/>
</dbReference>